<organism evidence="4 5">
    <name type="scientific">Pacificispira spongiicola</name>
    <dbReference type="NCBI Taxonomy" id="2729598"/>
    <lineage>
        <taxon>Bacteria</taxon>
        <taxon>Pseudomonadati</taxon>
        <taxon>Pseudomonadota</taxon>
        <taxon>Alphaproteobacteria</taxon>
        <taxon>Rhodospirillales</taxon>
        <taxon>Rhodospirillaceae</taxon>
        <taxon>Pacificispira</taxon>
    </lineage>
</organism>
<keyword evidence="1" id="KW-0997">Cell inner membrane</keyword>
<keyword evidence="1" id="KW-0442">Lipid degradation</keyword>
<comment type="cofactor">
    <cofactor evidence="1">
        <name>Mg(2+)</name>
        <dbReference type="ChEBI" id="CHEBI:18420"/>
    </cofactor>
</comment>
<keyword evidence="1 2" id="KW-0812">Transmembrane</keyword>
<evidence type="ECO:0000313" key="5">
    <source>
        <dbReference type="Proteomes" id="UP000539372"/>
    </source>
</evidence>
<dbReference type="PANTHER" id="PTHR36305:SF1">
    <property type="entry name" value="PHOSPHATIDYLGLYCEROPHOSPHATASE A"/>
    <property type="match status" value="1"/>
</dbReference>
<evidence type="ECO:0000256" key="2">
    <source>
        <dbReference type="SAM" id="Phobius"/>
    </source>
</evidence>
<protein>
    <recommendedName>
        <fullName evidence="1">Phosphatidylglycerophosphatase A</fullName>
        <ecNumber evidence="1">3.1.3.27</ecNumber>
    </recommendedName>
    <alternativeName>
        <fullName evidence="1">Phosphatidylglycerolphosphate phosphatase A</fullName>
    </alternativeName>
</protein>
<feature type="transmembrane region" description="Helical" evidence="2">
    <location>
        <begin position="80"/>
        <end position="106"/>
    </location>
</feature>
<dbReference type="GO" id="GO:0008962">
    <property type="term" value="F:phosphatidylglycerophosphatase activity"/>
    <property type="evidence" value="ECO:0007669"/>
    <property type="project" value="UniProtKB-EC"/>
</dbReference>
<dbReference type="InterPro" id="IPR026037">
    <property type="entry name" value="PgpA"/>
</dbReference>
<keyword evidence="1" id="KW-1003">Cell membrane</keyword>
<dbReference type="SUPFAM" id="SSF101307">
    <property type="entry name" value="YutG-like"/>
    <property type="match status" value="1"/>
</dbReference>
<name>A0A7Y0E2E8_9PROT</name>
<keyword evidence="1" id="KW-0378">Hydrolase</keyword>
<dbReference type="GO" id="GO:0009395">
    <property type="term" value="P:phospholipid catabolic process"/>
    <property type="evidence" value="ECO:0007669"/>
    <property type="project" value="UniProtKB-KW"/>
</dbReference>
<keyword evidence="1" id="KW-1208">Phospholipid metabolism</keyword>
<feature type="domain" description="YutG/PgpA" evidence="3">
    <location>
        <begin position="6"/>
        <end position="143"/>
    </location>
</feature>
<dbReference type="Proteomes" id="UP000539372">
    <property type="component" value="Unassembled WGS sequence"/>
</dbReference>
<evidence type="ECO:0000259" key="3">
    <source>
        <dbReference type="Pfam" id="PF04608"/>
    </source>
</evidence>
<comment type="caution">
    <text evidence="4">The sequence shown here is derived from an EMBL/GenBank/DDBJ whole genome shotgun (WGS) entry which is preliminary data.</text>
</comment>
<dbReference type="AlphaFoldDB" id="A0A7Y0E2E8"/>
<reference evidence="4 5" key="1">
    <citation type="submission" date="2020-04" db="EMBL/GenBank/DDBJ databases">
        <title>Rhodospirillaceae bacterium KN72 isolated from deep sea.</title>
        <authorList>
            <person name="Zhang D.-C."/>
        </authorList>
    </citation>
    <scope>NUCLEOTIDE SEQUENCE [LARGE SCALE GENOMIC DNA]</scope>
    <source>
        <strain evidence="4 5">KN72</strain>
    </source>
</reference>
<dbReference type="InterPro" id="IPR036681">
    <property type="entry name" value="PgpA-like_sf"/>
</dbReference>
<dbReference type="GO" id="GO:0005886">
    <property type="term" value="C:plasma membrane"/>
    <property type="evidence" value="ECO:0007669"/>
    <property type="project" value="UniProtKB-SubCell"/>
</dbReference>
<dbReference type="EC" id="3.1.3.27" evidence="1"/>
<dbReference type="PIRSF" id="PIRSF006162">
    <property type="entry name" value="PgpA"/>
    <property type="match status" value="1"/>
</dbReference>
<comment type="pathway">
    <text evidence="1">Phospholipid metabolism; phosphatidylglycerol biosynthesis; phosphatidylglycerol from CDP-diacylglycerol: step 2/2.</text>
</comment>
<comment type="catalytic activity">
    <reaction evidence="1">
        <text>a 1,2-diacyl-sn-glycero-3-phospho-(1'-sn-glycero-3'-phosphate) + H2O = a 1,2-diacyl-sn-glycero-3-phospho-(1'-sn-glycerol) + phosphate</text>
        <dbReference type="Rhea" id="RHEA:33751"/>
        <dbReference type="ChEBI" id="CHEBI:15377"/>
        <dbReference type="ChEBI" id="CHEBI:43474"/>
        <dbReference type="ChEBI" id="CHEBI:60110"/>
        <dbReference type="ChEBI" id="CHEBI:64716"/>
        <dbReference type="EC" id="3.1.3.27"/>
    </reaction>
</comment>
<keyword evidence="1" id="KW-0595">Phospholipid degradation</keyword>
<sequence>MTPSTLIATWFGSGLLKPAPGTWGTAAALPFAWLIAQYGGGLALFVAAVLLFPLGCWAASRYDAGAGGHDNSEIVVDEVVGVWLTLCIVPPDILHYALGFVLFRVFDIIKPWPIRWADRRVGGGFGVMIDDVIAGLFAAASLYGIGYVVQTLTDGGSL</sequence>
<accession>A0A7Y0E2E8</accession>
<dbReference type="RefSeq" id="WP_169626394.1">
    <property type="nucleotide sequence ID" value="NZ_JABBNT010000005.1"/>
</dbReference>
<comment type="subcellular location">
    <subcellularLocation>
        <location evidence="1">Cell inner membrane</location>
        <topology evidence="1">Multi-pass membrane protein</topology>
    </subcellularLocation>
</comment>
<keyword evidence="1 2" id="KW-0472">Membrane</keyword>
<dbReference type="Pfam" id="PF04608">
    <property type="entry name" value="PgpA"/>
    <property type="match status" value="1"/>
</dbReference>
<feature type="transmembrane region" description="Helical" evidence="2">
    <location>
        <begin position="20"/>
        <end position="36"/>
    </location>
</feature>
<dbReference type="PANTHER" id="PTHR36305">
    <property type="entry name" value="PHOSPHATIDYLGLYCEROPHOSPHATASE A"/>
    <property type="match status" value="1"/>
</dbReference>
<evidence type="ECO:0000256" key="1">
    <source>
        <dbReference type="PIRNR" id="PIRNR006162"/>
    </source>
</evidence>
<feature type="transmembrane region" description="Helical" evidence="2">
    <location>
        <begin position="43"/>
        <end position="60"/>
    </location>
</feature>
<keyword evidence="5" id="KW-1185">Reference proteome</keyword>
<dbReference type="CDD" id="cd06971">
    <property type="entry name" value="PgpA"/>
    <property type="match status" value="1"/>
</dbReference>
<evidence type="ECO:0000313" key="4">
    <source>
        <dbReference type="EMBL" id="NMM45994.1"/>
    </source>
</evidence>
<comment type="function">
    <text evidence="1">Lipid phosphatase which dephosphorylates phosphatidylglycerophosphate (PGP) to phosphatidylglycerol (PG).</text>
</comment>
<dbReference type="InterPro" id="IPR007686">
    <property type="entry name" value="YutG/PgpA"/>
</dbReference>
<dbReference type="GO" id="GO:0006655">
    <property type="term" value="P:phosphatidylglycerol biosynthetic process"/>
    <property type="evidence" value="ECO:0007669"/>
    <property type="project" value="UniProtKB-UniPathway"/>
</dbReference>
<dbReference type="UniPathway" id="UPA00084">
    <property type="reaction ID" value="UER00504"/>
</dbReference>
<keyword evidence="1" id="KW-0460">Magnesium</keyword>
<feature type="transmembrane region" description="Helical" evidence="2">
    <location>
        <begin position="127"/>
        <end position="149"/>
    </location>
</feature>
<keyword evidence="2" id="KW-1133">Transmembrane helix</keyword>
<gene>
    <name evidence="4" type="ORF">HH303_15965</name>
</gene>
<dbReference type="EMBL" id="JABBNT010000005">
    <property type="protein sequence ID" value="NMM45994.1"/>
    <property type="molecule type" value="Genomic_DNA"/>
</dbReference>
<keyword evidence="1" id="KW-0479">Metal-binding</keyword>
<keyword evidence="1" id="KW-0443">Lipid metabolism</keyword>
<proteinExistence type="predicted"/>
<dbReference type="GO" id="GO:0046872">
    <property type="term" value="F:metal ion binding"/>
    <property type="evidence" value="ECO:0007669"/>
    <property type="project" value="UniProtKB-KW"/>
</dbReference>